<dbReference type="AlphaFoldDB" id="A0A9N8YSS9"/>
<dbReference type="EMBL" id="CAJVPS010000038">
    <property type="protein sequence ID" value="CAG8444144.1"/>
    <property type="molecule type" value="Genomic_DNA"/>
</dbReference>
<comment type="similarity">
    <text evidence="1">Belongs to the SIKE family.</text>
</comment>
<dbReference type="OrthoDB" id="21214at2759"/>
<dbReference type="PANTHER" id="PTHR39472:SF1">
    <property type="entry name" value="EXPRESSED PROTEIN"/>
    <property type="match status" value="1"/>
</dbReference>
<evidence type="ECO:0000256" key="3">
    <source>
        <dbReference type="SAM" id="Coils"/>
    </source>
</evidence>
<sequence length="303" mass="34278">MTPDNTSNMIADEETLNRTWHLVAELCAQLANNREQIKSLEQQVVELQNRADGFTGPLIRASIRGKSMRNFLSISVSKLAPPFESGTSEIERQNVRLIYENQQLNEENASLSSLVKEYETTLQVMMSKFRVQAHEIQQSKLQMQREYESLLEEERKKNAQISLENMQLHSHLSAIGNLVRQAYDVQTDLDTEILLESLCIENLGLREMLGIDPDNTLFQDEKETTTTTTASMSTAIDGGSNLASTKLLSINDIIKPSSISDKSTISNRDRIIAEAKKEEEARELEAEERKRDEVEEVIAESNS</sequence>
<evidence type="ECO:0000256" key="1">
    <source>
        <dbReference type="ARBA" id="ARBA00005537"/>
    </source>
</evidence>
<feature type="compositionally biased region" description="Basic and acidic residues" evidence="4">
    <location>
        <begin position="278"/>
        <end position="293"/>
    </location>
</feature>
<feature type="region of interest" description="Disordered" evidence="4">
    <location>
        <begin position="278"/>
        <end position="303"/>
    </location>
</feature>
<accession>A0A9N8YSS9</accession>
<name>A0A9N8YSS9_9GLOM</name>
<evidence type="ECO:0000313" key="5">
    <source>
        <dbReference type="EMBL" id="CAG8444144.1"/>
    </source>
</evidence>
<dbReference type="Pfam" id="PF05769">
    <property type="entry name" value="SIKE"/>
    <property type="match status" value="1"/>
</dbReference>
<proteinExistence type="inferred from homology"/>
<protein>
    <submittedName>
        <fullName evidence="5">14351_t:CDS:1</fullName>
    </submittedName>
</protein>
<keyword evidence="2 3" id="KW-0175">Coiled coil</keyword>
<gene>
    <name evidence="5" type="ORF">ALEPTO_LOCUS551</name>
</gene>
<evidence type="ECO:0000313" key="6">
    <source>
        <dbReference type="Proteomes" id="UP000789508"/>
    </source>
</evidence>
<reference evidence="5" key="1">
    <citation type="submission" date="2021-06" db="EMBL/GenBank/DDBJ databases">
        <authorList>
            <person name="Kallberg Y."/>
            <person name="Tangrot J."/>
            <person name="Rosling A."/>
        </authorList>
    </citation>
    <scope>NUCLEOTIDE SEQUENCE</scope>
    <source>
        <strain evidence="5">FL130A</strain>
    </source>
</reference>
<organism evidence="5 6">
    <name type="scientific">Ambispora leptoticha</name>
    <dbReference type="NCBI Taxonomy" id="144679"/>
    <lineage>
        <taxon>Eukaryota</taxon>
        <taxon>Fungi</taxon>
        <taxon>Fungi incertae sedis</taxon>
        <taxon>Mucoromycota</taxon>
        <taxon>Glomeromycotina</taxon>
        <taxon>Glomeromycetes</taxon>
        <taxon>Archaeosporales</taxon>
        <taxon>Ambisporaceae</taxon>
        <taxon>Ambispora</taxon>
    </lineage>
</organism>
<dbReference type="Proteomes" id="UP000789508">
    <property type="component" value="Unassembled WGS sequence"/>
</dbReference>
<dbReference type="PANTHER" id="PTHR39472">
    <property type="entry name" value="EXPRESSED PROTEIN"/>
    <property type="match status" value="1"/>
</dbReference>
<feature type="coiled-coil region" evidence="3">
    <location>
        <begin position="23"/>
        <end position="50"/>
    </location>
</feature>
<feature type="coiled-coil region" evidence="3">
    <location>
        <begin position="87"/>
        <end position="164"/>
    </location>
</feature>
<evidence type="ECO:0000256" key="2">
    <source>
        <dbReference type="ARBA" id="ARBA00023054"/>
    </source>
</evidence>
<dbReference type="InterPro" id="IPR008555">
    <property type="entry name" value="SIKE"/>
</dbReference>
<evidence type="ECO:0000256" key="4">
    <source>
        <dbReference type="SAM" id="MobiDB-lite"/>
    </source>
</evidence>
<comment type="caution">
    <text evidence="5">The sequence shown here is derived from an EMBL/GenBank/DDBJ whole genome shotgun (WGS) entry which is preliminary data.</text>
</comment>
<feature type="compositionally biased region" description="Acidic residues" evidence="4">
    <location>
        <begin position="294"/>
        <end position="303"/>
    </location>
</feature>
<keyword evidence="6" id="KW-1185">Reference proteome</keyword>